<dbReference type="OrthoDB" id="2134669at2759"/>
<gene>
    <name evidence="1" type="ORF">MEDL_48900</name>
</gene>
<evidence type="ECO:0000313" key="1">
    <source>
        <dbReference type="EMBL" id="CAG2236360.1"/>
    </source>
</evidence>
<name>A0A8S3TYR0_MYTED</name>
<dbReference type="PANTHER" id="PTHR16897:SF2">
    <property type="entry name" value="OS03G0226600 PROTEIN"/>
    <property type="match status" value="1"/>
</dbReference>
<keyword evidence="2" id="KW-1185">Reference proteome</keyword>
<protein>
    <submittedName>
        <fullName evidence="1">Uncharacterized protein</fullName>
    </submittedName>
</protein>
<proteinExistence type="predicted"/>
<reference evidence="1" key="1">
    <citation type="submission" date="2021-03" db="EMBL/GenBank/DDBJ databases">
        <authorList>
            <person name="Bekaert M."/>
        </authorList>
    </citation>
    <scope>NUCLEOTIDE SEQUENCE</scope>
</reference>
<evidence type="ECO:0000313" key="2">
    <source>
        <dbReference type="Proteomes" id="UP000683360"/>
    </source>
</evidence>
<dbReference type="PANTHER" id="PTHR16897">
    <property type="entry name" value="OS10G0105400 PROTEIN"/>
    <property type="match status" value="1"/>
</dbReference>
<organism evidence="1 2">
    <name type="scientific">Mytilus edulis</name>
    <name type="common">Blue mussel</name>
    <dbReference type="NCBI Taxonomy" id="6550"/>
    <lineage>
        <taxon>Eukaryota</taxon>
        <taxon>Metazoa</taxon>
        <taxon>Spiralia</taxon>
        <taxon>Lophotrochozoa</taxon>
        <taxon>Mollusca</taxon>
        <taxon>Bivalvia</taxon>
        <taxon>Autobranchia</taxon>
        <taxon>Pteriomorphia</taxon>
        <taxon>Mytilida</taxon>
        <taxon>Mytiloidea</taxon>
        <taxon>Mytilidae</taxon>
        <taxon>Mytilinae</taxon>
        <taxon>Mytilus</taxon>
    </lineage>
</organism>
<dbReference type="Proteomes" id="UP000683360">
    <property type="component" value="Unassembled WGS sequence"/>
</dbReference>
<accession>A0A8S3TYR0</accession>
<comment type="caution">
    <text evidence="1">The sequence shown here is derived from an EMBL/GenBank/DDBJ whole genome shotgun (WGS) entry which is preliminary data.</text>
</comment>
<dbReference type="EMBL" id="CAJPWZ010002352">
    <property type="protein sequence ID" value="CAG2236360.1"/>
    <property type="molecule type" value="Genomic_DNA"/>
</dbReference>
<sequence>MGGRGKFYSFGQAPCKPKIKIKWGGWRDDLSGIDHFQIEVFELVHKGNHLDHIIGKATYLNDKISASTSEKFVYIPPDHQGVYSIILTACDKAESLFSKMSLFYDNKSAVDVKSTKLIIVKEASELTNYKWVSVDNLEMNIIWEDHFLNERHEKHYWMFRVKEINSVVKDYDDLYGVRNVSAVRNVHGIVRFEIKYEVYGPKLKSNQDFTQTTNVLNQAECLNITWEDGEKLDITVRAYDSFNEYKDDNISVYKDVSFPLIQNLWLTKGNRVNISVHSMKDFSKMTIEWEAFDYDSGLEQVEWRLYNNYTGLEEHGKAAPRAQGNSKTLNDCINQYGSAPRGPSCYCTMFHGCYHKHFQIRPIVVKDSGITPGKEIGLHDSDYFIEVTATNKALLKTRKTIQITIDLSPPHEGYVQDGLKGDPEVDFQQDLQLHGHWEGFFDRESGVDFYEFVFSDKCINKTEMITSKQKKVTYNTYATFNAPSEGIFFVSVVAVNRASEGSNVVCSDGVTVTTSIPFIKDFVCEGVKARVQILKDSNGTLWLLDGNLIRHRITDFSLRSDNDLEVSQQSDAFDAFPEGRPVKKIDLKLLNTNSYSGILGVLPRHQSVKWKSGVHESLIYDYAIGISSSPDSIAPDIYSFHSSKHNTHLRFRHNILVEGEEFYIMVKTTSQSGVVGYQSIGPFIVDKTPPKFKNDVIKVDNVNGYLLTSWSDDYVFDEEDPFPLQYEYAVGHTASQQDVQSFKSISSVGPCTAAYPPTCSAILISDLQWPLHANHDYYISLRVTNVAGLSSTAVSAPFRYNTQLPSKGVVLDVLPREREMKGIKDVNDVDYTSNRTHLAALWWGFRHPHLRIIFHICIGTEVGNCDNSTIVKRNSSYNYHVFKDLHLRAFQDTRPTCSEEIECQTSTSHVAAYWTVPNEHIDYTRETFIAVEERAHFGDFWKIFFNYTYVGKHNSFIIGDLKLQPGRFYRSSLRFCVESICFKPVKSDGFIVLHNYPKTGRIETVYKNISAMSDQLFITMERMFDPDVEDMEEALSMVNHYEWAIGNDIGVQTQWMNVHEFSFPNATYMSFRLSLNESIDFSKCRQVHVRGYNKAGMWSIVSSDIKNCNVMDSDSFIIPNIVVDAIGKPERSGDGKIREGYGRDIFLELNAAWKESDIDYTSYRNILSAVWPKLRHRTYTWAVLEIINSDIAMNYRNAHLKLPDPCSNPYAIKCGDTDKEYVNVLFRDGEELKHGKRYMICIYAPQTVVTHEKWVETLEEFSDCSDGVTVDLTPPIPGNVWIGIDFSKKYQASTSDIYVNWNSFVDVEQFVKTRHNSGIKEYYLAIGSTIGGSDVVPFTNIGIANHYTLHNLRLQNGHEYFASIKAYDFTGQSSTVTSQPVIIDNTPPERTKYQILITERHIRNFTELNACWRGVFLDKESGIDYYLWGVGSRKGHDDVIAFTKTNQDCEVSTKHNDFDVNEGHSYFITVKNATDLMKDIDYQVDSKTLFSHWEGFSDPHSTVKMYYISIGTCPRCQNVLQEVAVGTIYEFSLQNIHLTTGFNYFTTVTACNTADLCTSVTSDGVLLDDTPPTIGVVQDGVEKDDINYQFLRSYIACKWYGFTDPQSGLDKLSWTAGTKPSSDDIVPLTELPITNPIVNVNLTASLPLLKRIYVTVRVYNKAGLYSEASSNGFIIDETLPVFFENPFLVQDLGSIYKDSIVLRSSFKVKWTVEDKESFIDRQYISIGCHIGGNFSSSSIQLNGIVREYTFSRLDLHDGVKYIVHMISCNRAKLCTESKSDPILVDSSPPTPGMFAINTDHVSKLGRMIDGWMTWSKYKLWLSWLGFTDLHTGIEKYLVNVGSQYMQSDINKVKGSAEVFPHNDSGIDKGDEGFVQTFSIETVSLSPYEHIYVSVWAVNNVGLSSPMIHSQFRLVPGGSLELIRRCTSKTCLGHCVCSTQNGRCALEGKQCHDVSKDNTNNDVGVYDVTNLQDIPLSDIQYTPSVVELAAKWQVIQVHGLPPLWYEWSVGLATNDEPEGVFDNLKDVVWRHAGQTNQAFLSIERGREPLDESVTYSFFVRAWYTDDTYAVFKTNGVTVLSTPLATSKIKGSSVCEQRPGHWKKDIDYIKPGFPFTIKWSNVFINADKIIERFNIYLSSFPGGYDEHIANIDVPGTVTTSNVSRIPLTPGIVFYSNVVAYSFSGIHSTAISDGITVDIVPPSAGSVKDGTGIYDCDYQDDPQVVSASWHGFSDLDSVITHYMWCVQTVSELTLCNIRAWENVGIQTFVSRTLNGTSLSSGIKIQSLVYAVDIVGHESEIVKSNGVIVDVTQPIPVEMIHLDINLASNPSFELFEGNYMLLENETDYSSFCVMTEYVQLLNWTKKSDSCVIVLKSNRNNAFDGRSFVFLNGEISQNVSSLEEGQLYRITFVTAHPIWEGNDGANNEGFVQIGNERHVFWYIQSRIDIQHKLMIFLGITIHFILDQSYKI</sequence>